<dbReference type="PANTHER" id="PTHR40070:SF1">
    <property type="entry name" value="UPF0478 PROTEIN YTXG"/>
    <property type="match status" value="1"/>
</dbReference>
<reference evidence="2 3" key="1">
    <citation type="submission" date="2022-12" db="EMBL/GenBank/DDBJ databases">
        <title>Draft genome sequence of Paenibacillus sp. dW9.</title>
        <authorList>
            <person name="Choi E.-W."/>
            <person name="Kim D.-U."/>
        </authorList>
    </citation>
    <scope>NUCLEOTIDE SEQUENCE [LARGE SCALE GENOMIC DNA]</scope>
    <source>
        <strain evidence="3">dW9</strain>
    </source>
</reference>
<dbReference type="PANTHER" id="PTHR40070">
    <property type="entry name" value="UPF0478 PROTEIN YTXG"/>
    <property type="match status" value="1"/>
</dbReference>
<dbReference type="RefSeq" id="WP_269884761.1">
    <property type="nucleotide sequence ID" value="NZ_JAQAGZ010000022.1"/>
</dbReference>
<evidence type="ECO:0000313" key="2">
    <source>
        <dbReference type="EMBL" id="MCZ8516228.1"/>
    </source>
</evidence>
<proteinExistence type="predicted"/>
<sequence length="163" mass="17669">MIIEISVAVVAIAFVALVIFLIQTLRNVSELLAQTNVTMKELQTQMNGISAEATELLRHTNEVTVDVRNKLHSLDPAVHSIKHIGDAVSEVTSSFKQASATVADTIHTQVEHSKLLKDGAAAGLIQAVPIAVGLWERFRGKKISPLFQPTADRLNTPNGRTGR</sequence>
<feature type="coiled-coil region" evidence="1">
    <location>
        <begin position="25"/>
        <end position="59"/>
    </location>
</feature>
<dbReference type="InterPro" id="IPR009293">
    <property type="entry name" value="UPF0478"/>
</dbReference>
<gene>
    <name evidence="2" type="ORF">O9H85_28305</name>
</gene>
<name>A0ABT4QH78_9BACL</name>
<organism evidence="2 3">
    <name type="scientific">Paenibacillus gyeongsangnamensis</name>
    <dbReference type="NCBI Taxonomy" id="3388067"/>
    <lineage>
        <taxon>Bacteria</taxon>
        <taxon>Bacillati</taxon>
        <taxon>Bacillota</taxon>
        <taxon>Bacilli</taxon>
        <taxon>Bacillales</taxon>
        <taxon>Paenibacillaceae</taxon>
        <taxon>Paenibacillus</taxon>
    </lineage>
</organism>
<evidence type="ECO:0000256" key="1">
    <source>
        <dbReference type="SAM" id="Coils"/>
    </source>
</evidence>
<dbReference type="EMBL" id="JAQAGZ010000022">
    <property type="protein sequence ID" value="MCZ8516228.1"/>
    <property type="molecule type" value="Genomic_DNA"/>
</dbReference>
<comment type="caution">
    <text evidence="2">The sequence shown here is derived from an EMBL/GenBank/DDBJ whole genome shotgun (WGS) entry which is preliminary data.</text>
</comment>
<keyword evidence="3" id="KW-1185">Reference proteome</keyword>
<protein>
    <submittedName>
        <fullName evidence="2">DUF948 domain-containing protein</fullName>
    </submittedName>
</protein>
<keyword evidence="1" id="KW-0175">Coiled coil</keyword>
<dbReference type="Proteomes" id="UP001527882">
    <property type="component" value="Unassembled WGS sequence"/>
</dbReference>
<evidence type="ECO:0000313" key="3">
    <source>
        <dbReference type="Proteomes" id="UP001527882"/>
    </source>
</evidence>
<accession>A0ABT4QH78</accession>
<dbReference type="Pfam" id="PF06103">
    <property type="entry name" value="DUF948"/>
    <property type="match status" value="1"/>
</dbReference>